<name>A0A495X853_9PSEU</name>
<evidence type="ECO:0000313" key="2">
    <source>
        <dbReference type="EMBL" id="RKT68853.1"/>
    </source>
</evidence>
<keyword evidence="3" id="KW-1185">Reference proteome</keyword>
<dbReference type="Pfam" id="PF01370">
    <property type="entry name" value="Epimerase"/>
    <property type="match status" value="1"/>
</dbReference>
<accession>A0A495X853</accession>
<dbReference type="PANTHER" id="PTHR43245">
    <property type="entry name" value="BIFUNCTIONAL POLYMYXIN RESISTANCE PROTEIN ARNA"/>
    <property type="match status" value="1"/>
</dbReference>
<evidence type="ECO:0000313" key="3">
    <source>
        <dbReference type="Proteomes" id="UP000272729"/>
    </source>
</evidence>
<gene>
    <name evidence="2" type="ORF">DFJ66_2046</name>
</gene>
<dbReference type="RefSeq" id="WP_121220172.1">
    <property type="nucleotide sequence ID" value="NZ_JBIUBA010000007.1"/>
</dbReference>
<dbReference type="OrthoDB" id="3338687at2"/>
<dbReference type="Proteomes" id="UP000272729">
    <property type="component" value="Unassembled WGS sequence"/>
</dbReference>
<proteinExistence type="predicted"/>
<dbReference type="SUPFAM" id="SSF51735">
    <property type="entry name" value="NAD(P)-binding Rossmann-fold domains"/>
    <property type="match status" value="1"/>
</dbReference>
<protein>
    <submittedName>
        <fullName evidence="2">Nucleoside-diphosphate-sugar epimerase</fullName>
    </submittedName>
</protein>
<comment type="caution">
    <text evidence="2">The sequence shown here is derived from an EMBL/GenBank/DDBJ whole genome shotgun (WGS) entry which is preliminary data.</text>
</comment>
<dbReference type="InterPro" id="IPR036291">
    <property type="entry name" value="NAD(P)-bd_dom_sf"/>
</dbReference>
<organism evidence="2 3">
    <name type="scientific">Saccharothrix variisporea</name>
    <dbReference type="NCBI Taxonomy" id="543527"/>
    <lineage>
        <taxon>Bacteria</taxon>
        <taxon>Bacillati</taxon>
        <taxon>Actinomycetota</taxon>
        <taxon>Actinomycetes</taxon>
        <taxon>Pseudonocardiales</taxon>
        <taxon>Pseudonocardiaceae</taxon>
        <taxon>Saccharothrix</taxon>
    </lineage>
</organism>
<sequence length="355" mass="37169">MRVVVTGASGNVGTALRRALAGLGADVVCVARRVPESAAGSPPPRTAGSAASGTETWVGCDVGAPAADVLLREVFAGADAVVHLAWAVQPGPDDPPMRRTNLDGSAHVLAAAAGVPHVVVASSVAAYTPARHVVDETWPCDGVPGSAYSLHKARLEHLLDQYDGAPVARIRPCAVVQPEAGAELDRWALSPLVPPGLLRKPWLPVPLWSGLRAQVVHADDVARAIVVILLHGAEGAFNVAGEPLLDADDLARTFGGFRLPVPLPVLTALAWPTWRLGLQPLHPGWLRLADRASIVDTTRLRALGWEPRHDAREALAEFVAAVAEGRGSWGPLAPRGGSRLGRLGWGRPLHQSQGG</sequence>
<dbReference type="EMBL" id="RBXR01000001">
    <property type="protein sequence ID" value="RKT68853.1"/>
    <property type="molecule type" value="Genomic_DNA"/>
</dbReference>
<dbReference type="InterPro" id="IPR050177">
    <property type="entry name" value="Lipid_A_modif_metabolic_enz"/>
</dbReference>
<reference evidence="2 3" key="1">
    <citation type="submission" date="2018-10" db="EMBL/GenBank/DDBJ databases">
        <title>Sequencing the genomes of 1000 actinobacteria strains.</title>
        <authorList>
            <person name="Klenk H.-P."/>
        </authorList>
    </citation>
    <scope>NUCLEOTIDE SEQUENCE [LARGE SCALE GENOMIC DNA]</scope>
    <source>
        <strain evidence="2 3">DSM 43911</strain>
    </source>
</reference>
<feature type="domain" description="NAD-dependent epimerase/dehydratase" evidence="1">
    <location>
        <begin position="3"/>
        <end position="240"/>
    </location>
</feature>
<dbReference type="AlphaFoldDB" id="A0A495X853"/>
<evidence type="ECO:0000259" key="1">
    <source>
        <dbReference type="Pfam" id="PF01370"/>
    </source>
</evidence>
<dbReference type="Gene3D" id="3.40.50.720">
    <property type="entry name" value="NAD(P)-binding Rossmann-like Domain"/>
    <property type="match status" value="1"/>
</dbReference>
<dbReference type="InterPro" id="IPR001509">
    <property type="entry name" value="Epimerase_deHydtase"/>
</dbReference>